<accession>A0A165XDB0</accession>
<dbReference type="Pfam" id="PF00314">
    <property type="entry name" value="Thaumatin"/>
    <property type="match status" value="1"/>
</dbReference>
<sequence>MTMFALSVAALAAAAHAQSLNVVNKCTEDVFLLTQTSFGTVDTNVIATAGATVNLGISTNWDGAVSTGTGCSSDGSTCATGGPTWDGVTPYSRAEFNFYAIPGEVTYDISLIYGYNVGMEISSADTSCDAYACTISSGCPVPGPDSSCYSPCCSSVGACAGGALPNGGGGCTDNAGPGPNSPFYYNTCFNAYAFPDNGTLQKLDGGIYLLNMNIS</sequence>
<keyword evidence="1" id="KW-0732">Signal</keyword>
<dbReference type="OrthoDB" id="430315at2759"/>
<dbReference type="InterPro" id="IPR037176">
    <property type="entry name" value="Osmotin/thaumatin-like_sf"/>
</dbReference>
<feature type="signal peptide" evidence="1">
    <location>
        <begin position="1"/>
        <end position="17"/>
    </location>
</feature>
<protein>
    <submittedName>
        <fullName evidence="2">Osmotin, thaumatin-like protein</fullName>
    </submittedName>
</protein>
<evidence type="ECO:0000256" key="1">
    <source>
        <dbReference type="SAM" id="SignalP"/>
    </source>
</evidence>
<dbReference type="PANTHER" id="PTHR31013">
    <property type="entry name" value="THAUMATIN FAMILY PROTEIN-RELATED"/>
    <property type="match status" value="1"/>
</dbReference>
<evidence type="ECO:0000313" key="2">
    <source>
        <dbReference type="EMBL" id="KZP08434.1"/>
    </source>
</evidence>
<proteinExistence type="predicted"/>
<organism evidence="2 3">
    <name type="scientific">Athelia psychrophila</name>
    <dbReference type="NCBI Taxonomy" id="1759441"/>
    <lineage>
        <taxon>Eukaryota</taxon>
        <taxon>Fungi</taxon>
        <taxon>Dikarya</taxon>
        <taxon>Basidiomycota</taxon>
        <taxon>Agaricomycotina</taxon>
        <taxon>Agaricomycetes</taxon>
        <taxon>Agaricomycetidae</taxon>
        <taxon>Atheliales</taxon>
        <taxon>Atheliaceae</taxon>
        <taxon>Athelia</taxon>
    </lineage>
</organism>
<dbReference type="SUPFAM" id="SSF49870">
    <property type="entry name" value="Osmotin, thaumatin-like protein"/>
    <property type="match status" value="1"/>
</dbReference>
<dbReference type="EMBL" id="KV417721">
    <property type="protein sequence ID" value="KZP08434.1"/>
    <property type="molecule type" value="Genomic_DNA"/>
</dbReference>
<evidence type="ECO:0000313" key="3">
    <source>
        <dbReference type="Proteomes" id="UP000076532"/>
    </source>
</evidence>
<name>A0A165XDB0_9AGAM</name>
<dbReference type="AlphaFoldDB" id="A0A165XDB0"/>
<keyword evidence="3" id="KW-1185">Reference proteome</keyword>
<dbReference type="Gene3D" id="2.60.110.10">
    <property type="entry name" value="Thaumatin"/>
    <property type="match status" value="1"/>
</dbReference>
<reference evidence="2 3" key="1">
    <citation type="journal article" date="2016" name="Mol. Biol. Evol.">
        <title>Comparative Genomics of Early-Diverging Mushroom-Forming Fungi Provides Insights into the Origins of Lignocellulose Decay Capabilities.</title>
        <authorList>
            <person name="Nagy L.G."/>
            <person name="Riley R."/>
            <person name="Tritt A."/>
            <person name="Adam C."/>
            <person name="Daum C."/>
            <person name="Floudas D."/>
            <person name="Sun H."/>
            <person name="Yadav J.S."/>
            <person name="Pangilinan J."/>
            <person name="Larsson K.H."/>
            <person name="Matsuura K."/>
            <person name="Barry K."/>
            <person name="Labutti K."/>
            <person name="Kuo R."/>
            <person name="Ohm R.A."/>
            <person name="Bhattacharya S.S."/>
            <person name="Shirouzu T."/>
            <person name="Yoshinaga Y."/>
            <person name="Martin F.M."/>
            <person name="Grigoriev I.V."/>
            <person name="Hibbett D.S."/>
        </authorList>
    </citation>
    <scope>NUCLEOTIDE SEQUENCE [LARGE SCALE GENOMIC DNA]</scope>
    <source>
        <strain evidence="2 3">CBS 109695</strain>
    </source>
</reference>
<feature type="chain" id="PRO_5007868847" evidence="1">
    <location>
        <begin position="18"/>
        <end position="215"/>
    </location>
</feature>
<dbReference type="PANTHER" id="PTHR31013:SF2">
    <property type="entry name" value="THAUMATIN-LIKE PROTEIN"/>
    <property type="match status" value="1"/>
</dbReference>
<dbReference type="InterPro" id="IPR001938">
    <property type="entry name" value="Thaumatin"/>
</dbReference>
<dbReference type="PROSITE" id="PS51367">
    <property type="entry name" value="THAUMATIN_2"/>
    <property type="match status" value="1"/>
</dbReference>
<gene>
    <name evidence="2" type="ORF">FIBSPDRAFT_874551</name>
</gene>
<dbReference type="Proteomes" id="UP000076532">
    <property type="component" value="Unassembled WGS sequence"/>
</dbReference>